<proteinExistence type="predicted"/>
<keyword evidence="2" id="KW-1185">Reference proteome</keyword>
<dbReference type="AlphaFoldDB" id="A0A8H5GY19"/>
<dbReference type="Proteomes" id="UP000559256">
    <property type="component" value="Unassembled WGS sequence"/>
</dbReference>
<sequence>MVYGGGQAAYSYRRHNVIEHTGGTLGFLSVIS</sequence>
<organism evidence="1 2">
    <name type="scientific">Tetrapyrgos nigripes</name>
    <dbReference type="NCBI Taxonomy" id="182062"/>
    <lineage>
        <taxon>Eukaryota</taxon>
        <taxon>Fungi</taxon>
        <taxon>Dikarya</taxon>
        <taxon>Basidiomycota</taxon>
        <taxon>Agaricomycotina</taxon>
        <taxon>Agaricomycetes</taxon>
        <taxon>Agaricomycetidae</taxon>
        <taxon>Agaricales</taxon>
        <taxon>Marasmiineae</taxon>
        <taxon>Marasmiaceae</taxon>
        <taxon>Tetrapyrgos</taxon>
    </lineage>
</organism>
<evidence type="ECO:0000313" key="1">
    <source>
        <dbReference type="EMBL" id="KAF5373045.1"/>
    </source>
</evidence>
<evidence type="ECO:0000313" key="2">
    <source>
        <dbReference type="Proteomes" id="UP000559256"/>
    </source>
</evidence>
<accession>A0A8H5GY19</accession>
<protein>
    <submittedName>
        <fullName evidence="1">Uncharacterized protein</fullName>
    </submittedName>
</protein>
<comment type="caution">
    <text evidence="1">The sequence shown here is derived from an EMBL/GenBank/DDBJ whole genome shotgun (WGS) entry which is preliminary data.</text>
</comment>
<gene>
    <name evidence="1" type="ORF">D9758_001606</name>
</gene>
<reference evidence="1 2" key="1">
    <citation type="journal article" date="2020" name="ISME J.">
        <title>Uncovering the hidden diversity of litter-decomposition mechanisms in mushroom-forming fungi.</title>
        <authorList>
            <person name="Floudas D."/>
            <person name="Bentzer J."/>
            <person name="Ahren D."/>
            <person name="Johansson T."/>
            <person name="Persson P."/>
            <person name="Tunlid A."/>
        </authorList>
    </citation>
    <scope>NUCLEOTIDE SEQUENCE [LARGE SCALE GENOMIC DNA]</scope>
    <source>
        <strain evidence="1 2">CBS 291.85</strain>
    </source>
</reference>
<dbReference type="OrthoDB" id="5946976at2759"/>
<dbReference type="EMBL" id="JAACJM010000004">
    <property type="protein sequence ID" value="KAF5373045.1"/>
    <property type="molecule type" value="Genomic_DNA"/>
</dbReference>
<name>A0A8H5GY19_9AGAR</name>